<evidence type="ECO:0008006" key="3">
    <source>
        <dbReference type="Google" id="ProtNLM"/>
    </source>
</evidence>
<dbReference type="Proteomes" id="UP001325248">
    <property type="component" value="Chromosome"/>
</dbReference>
<dbReference type="Pfam" id="PF14198">
    <property type="entry name" value="TnpV"/>
    <property type="match status" value="1"/>
</dbReference>
<organism evidence="1 2">
    <name type="scientific">Blautia producta</name>
    <dbReference type="NCBI Taxonomy" id="33035"/>
    <lineage>
        <taxon>Bacteria</taxon>
        <taxon>Bacillati</taxon>
        <taxon>Bacillota</taxon>
        <taxon>Clostridia</taxon>
        <taxon>Lachnospirales</taxon>
        <taxon>Lachnospiraceae</taxon>
        <taxon>Blautia</taxon>
    </lineage>
</organism>
<dbReference type="InterPro" id="IPR026989">
    <property type="entry name" value="TnpV"/>
</dbReference>
<sequence>MKKHIVGENRISYRLGEDGVYYPELGLAEGTDYPLGKYGRMRRRYLQEYREVEYLRLLLNGGLNEHLYDVDVECEQRIEMLIKQMMERWGVTEQLKAENQMEWVGMMNNIKCSAVEIVLKEIVYR</sequence>
<gene>
    <name evidence="1" type="ORF">BLCOC_48560</name>
</gene>
<name>A0ABZ0UK08_9FIRM</name>
<evidence type="ECO:0000313" key="1">
    <source>
        <dbReference type="EMBL" id="WPX76470.1"/>
    </source>
</evidence>
<proteinExistence type="predicted"/>
<dbReference type="EMBL" id="CP136422">
    <property type="protein sequence ID" value="WPX76470.1"/>
    <property type="molecule type" value="Genomic_DNA"/>
</dbReference>
<reference evidence="1" key="1">
    <citation type="submission" date="2023-10" db="EMBL/GenBank/DDBJ databases">
        <title>Genome sequence of Blautia coccoides DSM 935.</title>
        <authorList>
            <person name="Boeer T."/>
            <person name="Bengelsdorf F.R."/>
            <person name="Daniel R."/>
            <person name="Poehlein A."/>
        </authorList>
    </citation>
    <scope>NUCLEOTIDE SEQUENCE [LARGE SCALE GENOMIC DNA]</scope>
    <source>
        <strain evidence="1">DSM 935</strain>
    </source>
</reference>
<keyword evidence="2" id="KW-1185">Reference proteome</keyword>
<protein>
    <recommendedName>
        <fullName evidence="3">Transposon-encoded protein TnpV</fullName>
    </recommendedName>
</protein>
<accession>A0ABZ0UK08</accession>
<evidence type="ECO:0000313" key="2">
    <source>
        <dbReference type="Proteomes" id="UP001325248"/>
    </source>
</evidence>